<evidence type="ECO:0000256" key="2">
    <source>
        <dbReference type="ARBA" id="ARBA00022840"/>
    </source>
</evidence>
<proteinExistence type="inferred from homology"/>
<dbReference type="SMART" id="SM00129">
    <property type="entry name" value="KISc"/>
    <property type="match status" value="1"/>
</dbReference>
<keyword evidence="2 6" id="KW-0067">ATP-binding</keyword>
<dbReference type="SUPFAM" id="SSF52540">
    <property type="entry name" value="P-loop containing nucleoside triphosphate hydrolases"/>
    <property type="match status" value="1"/>
</dbReference>
<dbReference type="GO" id="GO:0007018">
    <property type="term" value="P:microtubule-based movement"/>
    <property type="evidence" value="ECO:0007669"/>
    <property type="project" value="InterPro"/>
</dbReference>
<dbReference type="AlphaFoldDB" id="A0AAD9UKV8"/>
<evidence type="ECO:0000256" key="8">
    <source>
        <dbReference type="SAM" id="MobiDB-lite"/>
    </source>
</evidence>
<dbReference type="InterPro" id="IPR001752">
    <property type="entry name" value="Kinesin_motor_dom"/>
</dbReference>
<evidence type="ECO:0000313" key="11">
    <source>
        <dbReference type="Proteomes" id="UP001209878"/>
    </source>
</evidence>
<name>A0AAD9UKV8_RIDPI</name>
<comment type="similarity">
    <text evidence="5 6">Belongs to the TRAFAC class myosin-kinesin ATPase superfamily. Kinesin family.</text>
</comment>
<evidence type="ECO:0000256" key="5">
    <source>
        <dbReference type="PROSITE-ProRule" id="PRU00283"/>
    </source>
</evidence>
<dbReference type="Pfam" id="PF00225">
    <property type="entry name" value="Kinesin"/>
    <property type="match status" value="1"/>
</dbReference>
<evidence type="ECO:0000259" key="9">
    <source>
        <dbReference type="PROSITE" id="PS50067"/>
    </source>
</evidence>
<dbReference type="SUPFAM" id="SSF49562">
    <property type="entry name" value="C2 domain (Calcium/lipid-binding domain, CaLB)"/>
    <property type="match status" value="1"/>
</dbReference>
<keyword evidence="11" id="KW-1185">Reference proteome</keyword>
<dbReference type="GO" id="GO:0005524">
    <property type="term" value="F:ATP binding"/>
    <property type="evidence" value="ECO:0007669"/>
    <property type="project" value="UniProtKB-KW"/>
</dbReference>
<dbReference type="FunFam" id="2.60.200.20:FF:000034">
    <property type="entry name" value="kinesin-like protein KIF28P"/>
    <property type="match status" value="1"/>
</dbReference>
<dbReference type="InterPro" id="IPR008984">
    <property type="entry name" value="SMAD_FHA_dom_sf"/>
</dbReference>
<reference evidence="10" key="1">
    <citation type="journal article" date="2023" name="Mol. Biol. Evol.">
        <title>Third-Generation Sequencing Reveals the Adaptive Role of the Epigenome in Three Deep-Sea Polychaetes.</title>
        <authorList>
            <person name="Perez M."/>
            <person name="Aroh O."/>
            <person name="Sun Y."/>
            <person name="Lan Y."/>
            <person name="Juniper S.K."/>
            <person name="Young C.R."/>
            <person name="Angers B."/>
            <person name="Qian P.Y."/>
        </authorList>
    </citation>
    <scope>NUCLEOTIDE SEQUENCE</scope>
    <source>
        <strain evidence="10">R07B-5</strain>
    </source>
</reference>
<evidence type="ECO:0000256" key="6">
    <source>
        <dbReference type="RuleBase" id="RU000394"/>
    </source>
</evidence>
<evidence type="ECO:0000256" key="3">
    <source>
        <dbReference type="ARBA" id="ARBA00023054"/>
    </source>
</evidence>
<protein>
    <recommendedName>
        <fullName evidence="6">Kinesin-like protein</fullName>
    </recommendedName>
</protein>
<feature type="domain" description="Kinesin motor" evidence="9">
    <location>
        <begin position="1"/>
        <end position="206"/>
    </location>
</feature>
<keyword evidence="3 7" id="KW-0175">Coiled coil</keyword>
<dbReference type="Pfam" id="PF00498">
    <property type="entry name" value="FHA"/>
    <property type="match status" value="1"/>
</dbReference>
<sequence length="884" mass="99912">MLEIYNEQVRDLLVSAKNKQQAKGNLKVRLHPKMGFYVEGLKQVPVESYSQIEVMMEQGTLNRTTASTQMNATSSRSHMVISITFKQVYKNNLGQSTTKSSQINLVDLAGSERADSTGATGDRLKEGSAINQSLSTLGKVISALADESSGKKKVVVPYRESVLTKLLMPALGGNSRTIMIAALSPAGMNYDETLSTLRYADRAKRIQNKAVINESPTEKLIRELKEENLKLMHQLKEMKGGADGSILQDLRHQLAENEREMQAMQQTWEQRLEAAQREWEESTPRRTKSSLLQQPYLQNINEDPQLSGIVKFPLEPGQNVLGKAGNSLVTVELRGLGIQNKHAVIENTGSKMFIEPTKRAKVIVNGKTITSQTQLKHLDRIKLGSNTLYLYVGFKSERSRDDHQERYNYDYFQTELAEAAGFSESMMSVDDNMPDTSTLLVFQEYVNLLPKIYEANAMSEEMKKSVLFEAMVKNLAIHDELGQPKKKEVIVTVCNQKTNKVWVWSKAKFINRKFMIEDLYAKFQEGETTEVDQNTDPFWDPIEDIFLGSCHVWLTNLAYCMDAVDELQVRNHHGKLEAMLTAKVEPCDIKGNVSKDELIVFDPNELLTKRLDFSVSIPKCTEVKWVMEDKSRGIYCAFKFFEHPKLIQSKIVRNSVNPQLDFHKHFTISMVTEIFLDYLQSHALVLELWGTQVGNDEKGDRSSPDGCDIRVHDEDPKKVLQIKQLEEKLLKKETEMKLLRQQRDAVQYENHVLQTRLVSRKTETKCDTPATQNAITNGVSQTVAPPQKGSQGQSSSMDGEIAKALKVFFRDVKEVQKKVVELKSLGSKSTDATNGNLKTICAKHHTLVSEVDTQLVTCVTGLKDSMISVIRRKKEEDAKTNNTK</sequence>
<accession>A0AAD9UKV8</accession>
<dbReference type="GO" id="GO:0008017">
    <property type="term" value="F:microtubule binding"/>
    <property type="evidence" value="ECO:0007669"/>
    <property type="project" value="InterPro"/>
</dbReference>
<keyword evidence="4 6" id="KW-0505">Motor protein</keyword>
<dbReference type="GO" id="GO:0005874">
    <property type="term" value="C:microtubule"/>
    <property type="evidence" value="ECO:0007669"/>
    <property type="project" value="UniProtKB-KW"/>
</dbReference>
<gene>
    <name evidence="10" type="ORF">NP493_16g10037</name>
</gene>
<dbReference type="InterPro" id="IPR000253">
    <property type="entry name" value="FHA_dom"/>
</dbReference>
<evidence type="ECO:0000256" key="1">
    <source>
        <dbReference type="ARBA" id="ARBA00022741"/>
    </source>
</evidence>
<feature type="region of interest" description="Disordered" evidence="8">
    <location>
        <begin position="764"/>
        <end position="797"/>
    </location>
</feature>
<dbReference type="PANTHER" id="PTHR47117">
    <property type="entry name" value="STAR-RELATED LIPID TRANSFER PROTEIN 9"/>
    <property type="match status" value="1"/>
</dbReference>
<dbReference type="InterPro" id="IPR019821">
    <property type="entry name" value="Kinesin_motor_CS"/>
</dbReference>
<dbReference type="CDD" id="cd22709">
    <property type="entry name" value="FHA_KIF28P"/>
    <property type="match status" value="1"/>
</dbReference>
<dbReference type="PRINTS" id="PR00380">
    <property type="entry name" value="KINESINHEAVY"/>
</dbReference>
<dbReference type="Proteomes" id="UP001209878">
    <property type="component" value="Unassembled WGS sequence"/>
</dbReference>
<dbReference type="Gene3D" id="2.60.200.20">
    <property type="match status" value="1"/>
</dbReference>
<comment type="caution">
    <text evidence="10">The sequence shown here is derived from an EMBL/GenBank/DDBJ whole genome shotgun (WGS) entry which is preliminary data.</text>
</comment>
<dbReference type="EMBL" id="JAODUO010000015">
    <property type="protein sequence ID" value="KAK2193283.1"/>
    <property type="molecule type" value="Genomic_DNA"/>
</dbReference>
<feature type="coiled-coil region" evidence="7">
    <location>
        <begin position="221"/>
        <end position="278"/>
    </location>
</feature>
<comment type="caution">
    <text evidence="5">Lacks conserved residue(s) required for the propagation of feature annotation.</text>
</comment>
<organism evidence="10 11">
    <name type="scientific">Ridgeia piscesae</name>
    <name type="common">Tubeworm</name>
    <dbReference type="NCBI Taxonomy" id="27915"/>
    <lineage>
        <taxon>Eukaryota</taxon>
        <taxon>Metazoa</taxon>
        <taxon>Spiralia</taxon>
        <taxon>Lophotrochozoa</taxon>
        <taxon>Annelida</taxon>
        <taxon>Polychaeta</taxon>
        <taxon>Sedentaria</taxon>
        <taxon>Canalipalpata</taxon>
        <taxon>Sabellida</taxon>
        <taxon>Siboglinidae</taxon>
        <taxon>Ridgeia</taxon>
    </lineage>
</organism>
<dbReference type="InterPro" id="IPR035892">
    <property type="entry name" value="C2_domain_sf"/>
</dbReference>
<dbReference type="SUPFAM" id="SSF49879">
    <property type="entry name" value="SMAD/FHA domain"/>
    <property type="match status" value="1"/>
</dbReference>
<evidence type="ECO:0000256" key="4">
    <source>
        <dbReference type="ARBA" id="ARBA00023175"/>
    </source>
</evidence>
<feature type="compositionally biased region" description="Polar residues" evidence="8">
    <location>
        <begin position="769"/>
        <end position="784"/>
    </location>
</feature>
<evidence type="ECO:0000313" key="10">
    <source>
        <dbReference type="EMBL" id="KAK2193283.1"/>
    </source>
</evidence>
<dbReference type="GO" id="GO:0003777">
    <property type="term" value="F:microtubule motor activity"/>
    <property type="evidence" value="ECO:0007669"/>
    <property type="project" value="InterPro"/>
</dbReference>
<dbReference type="PROSITE" id="PS50067">
    <property type="entry name" value="KINESIN_MOTOR_2"/>
    <property type="match status" value="1"/>
</dbReference>
<dbReference type="PROSITE" id="PS00411">
    <property type="entry name" value="KINESIN_MOTOR_1"/>
    <property type="match status" value="1"/>
</dbReference>
<dbReference type="Gene3D" id="3.40.850.10">
    <property type="entry name" value="Kinesin motor domain"/>
    <property type="match status" value="1"/>
</dbReference>
<keyword evidence="6" id="KW-0493">Microtubule</keyword>
<keyword evidence="1 6" id="KW-0547">Nucleotide-binding</keyword>
<evidence type="ECO:0000256" key="7">
    <source>
        <dbReference type="SAM" id="Coils"/>
    </source>
</evidence>
<dbReference type="InterPro" id="IPR027417">
    <property type="entry name" value="P-loop_NTPase"/>
</dbReference>
<dbReference type="InterPro" id="IPR036961">
    <property type="entry name" value="Kinesin_motor_dom_sf"/>
</dbReference>